<dbReference type="PROSITE" id="PS51900">
    <property type="entry name" value="CB"/>
    <property type="match status" value="1"/>
</dbReference>
<protein>
    <submittedName>
        <fullName evidence="8">Integron integrase</fullName>
    </submittedName>
</protein>
<dbReference type="InterPro" id="IPR004107">
    <property type="entry name" value="Integrase_SAM-like_N"/>
</dbReference>
<dbReference type="InterPro" id="IPR002104">
    <property type="entry name" value="Integrase_catalytic"/>
</dbReference>
<gene>
    <name evidence="8" type="ORF">HA050_05515</name>
</gene>
<dbReference type="InterPro" id="IPR013762">
    <property type="entry name" value="Integrase-like_cat_sf"/>
</dbReference>
<proteinExistence type="inferred from homology"/>
<dbReference type="PROSITE" id="PS51898">
    <property type="entry name" value="TYR_RECOMBINASE"/>
    <property type="match status" value="1"/>
</dbReference>
<keyword evidence="4" id="KW-0233">DNA recombination</keyword>
<evidence type="ECO:0000256" key="4">
    <source>
        <dbReference type="ARBA" id="ARBA00023172"/>
    </source>
</evidence>
<keyword evidence="2" id="KW-0229">DNA integration</keyword>
<dbReference type="Pfam" id="PF00589">
    <property type="entry name" value="Phage_integrase"/>
    <property type="match status" value="1"/>
</dbReference>
<evidence type="ECO:0000256" key="1">
    <source>
        <dbReference type="ARBA" id="ARBA00008857"/>
    </source>
</evidence>
<evidence type="ECO:0000256" key="2">
    <source>
        <dbReference type="ARBA" id="ARBA00022908"/>
    </source>
</evidence>
<dbReference type="PANTHER" id="PTHR30349">
    <property type="entry name" value="PHAGE INTEGRASE-RELATED"/>
    <property type="match status" value="1"/>
</dbReference>
<accession>A0ABX0KT93</accession>
<dbReference type="InterPro" id="IPR011946">
    <property type="entry name" value="Integrase_integron-type"/>
</dbReference>
<comment type="similarity">
    <text evidence="1">Belongs to the 'phage' integrase family.</text>
</comment>
<keyword evidence="3 5" id="KW-0238">DNA-binding</keyword>
<dbReference type="RefSeq" id="WP_166823113.1">
    <property type="nucleotide sequence ID" value="NZ_JAAOLX010000002.1"/>
</dbReference>
<dbReference type="NCBIfam" id="TIGR02249">
    <property type="entry name" value="integrase_gron"/>
    <property type="match status" value="1"/>
</dbReference>
<dbReference type="InterPro" id="IPR044068">
    <property type="entry name" value="CB"/>
</dbReference>
<reference evidence="8 9" key="1">
    <citation type="submission" date="2020-03" db="EMBL/GenBank/DDBJ databases">
        <title>Draft genome sequence of environmentally isolated violet-colored cultures.</title>
        <authorList>
            <person name="Wilson H.S."/>
        </authorList>
    </citation>
    <scope>NUCLEOTIDE SEQUENCE [LARGE SCALE GENOMIC DNA]</scope>
    <source>
        <strain evidence="8 9">HSC-16F04</strain>
    </source>
</reference>
<feature type="domain" description="Tyr recombinase" evidence="6">
    <location>
        <begin position="111"/>
        <end position="324"/>
    </location>
</feature>
<name>A0ABX0KT93_9NEIS</name>
<organism evidence="8 9">
    <name type="scientific">Iodobacter violaceini</name>
    <dbReference type="NCBI Taxonomy" id="3044271"/>
    <lineage>
        <taxon>Bacteria</taxon>
        <taxon>Pseudomonadati</taxon>
        <taxon>Pseudomonadota</taxon>
        <taxon>Betaproteobacteria</taxon>
        <taxon>Neisseriales</taxon>
        <taxon>Chitinibacteraceae</taxon>
        <taxon>Iodobacter</taxon>
    </lineage>
</organism>
<evidence type="ECO:0000313" key="8">
    <source>
        <dbReference type="EMBL" id="NHQ85575.1"/>
    </source>
</evidence>
<dbReference type="InterPro" id="IPR050090">
    <property type="entry name" value="Tyrosine_recombinase_XerCD"/>
</dbReference>
<dbReference type="InterPro" id="IPR010998">
    <property type="entry name" value="Integrase_recombinase_N"/>
</dbReference>
<evidence type="ECO:0000259" key="6">
    <source>
        <dbReference type="PROSITE" id="PS51898"/>
    </source>
</evidence>
<dbReference type="Gene3D" id="1.10.150.130">
    <property type="match status" value="1"/>
</dbReference>
<evidence type="ECO:0000256" key="5">
    <source>
        <dbReference type="PROSITE-ProRule" id="PRU01248"/>
    </source>
</evidence>
<evidence type="ECO:0000256" key="3">
    <source>
        <dbReference type="ARBA" id="ARBA00023125"/>
    </source>
</evidence>
<dbReference type="InterPro" id="IPR011010">
    <property type="entry name" value="DNA_brk_join_enz"/>
</dbReference>
<dbReference type="PANTHER" id="PTHR30349:SF64">
    <property type="entry name" value="PROPHAGE INTEGRASE INTD-RELATED"/>
    <property type="match status" value="1"/>
</dbReference>
<feature type="domain" description="Core-binding (CB)" evidence="7">
    <location>
        <begin position="6"/>
        <end position="93"/>
    </location>
</feature>
<dbReference type="CDD" id="cd01193">
    <property type="entry name" value="INT_IntI_C"/>
    <property type="match status" value="1"/>
</dbReference>
<keyword evidence="9" id="KW-1185">Reference proteome</keyword>
<dbReference type="Pfam" id="PF13495">
    <property type="entry name" value="Phage_int_SAM_4"/>
    <property type="match status" value="1"/>
</dbReference>
<comment type="caution">
    <text evidence="8">The sequence shown here is derived from an EMBL/GenBank/DDBJ whole genome shotgun (WGS) entry which is preliminary data.</text>
</comment>
<evidence type="ECO:0000313" key="9">
    <source>
        <dbReference type="Proteomes" id="UP000712570"/>
    </source>
</evidence>
<dbReference type="EMBL" id="JAAOLX010000002">
    <property type="protein sequence ID" value="NHQ85575.1"/>
    <property type="molecule type" value="Genomic_DNA"/>
</dbReference>
<dbReference type="Proteomes" id="UP000712570">
    <property type="component" value="Unassembled WGS sequence"/>
</dbReference>
<dbReference type="SUPFAM" id="SSF56349">
    <property type="entry name" value="DNA breaking-rejoining enzymes"/>
    <property type="match status" value="1"/>
</dbReference>
<sequence>MPNSTPSEGTAAPRLLDVLRDKIRVRHYSLRTEQQYVNWVRRFLRFHPQRHPREMGAAEVTAFLTNLAVAGGVSASTQNQALSALLFLYRDVLEINLPWLDEVVRAKQPGRLPLVLSKSEVAAVLRLANGLYALQLRLLYGTGMRLMECMRLRVKDVDFAMQEIIVRDGKGAKDRVTMLPQSVVEPLQAHLQSRRALYEADLAAGMADVYLPDALARKYPNAAKEWGWQYVFVTTGYVRDPRSGAVRRHHQDEKLLQRAMKRAVQAAGLAKPATPHTLRHSFATHLLQAGYDIRTIQELLGHKDVATTMIYTHVLNKGGRGVSSPLDELVP</sequence>
<evidence type="ECO:0000259" key="7">
    <source>
        <dbReference type="PROSITE" id="PS51900"/>
    </source>
</evidence>
<dbReference type="Gene3D" id="1.10.443.10">
    <property type="entry name" value="Intergrase catalytic core"/>
    <property type="match status" value="1"/>
</dbReference>